<reference evidence="3" key="1">
    <citation type="submission" date="2016-11" db="EMBL/GenBank/DDBJ databases">
        <authorList>
            <person name="Varghese N."/>
            <person name="Submissions S."/>
        </authorList>
    </citation>
    <scope>NUCLEOTIDE SEQUENCE [LARGE SCALE GENOMIC DNA]</scope>
    <source>
        <strain evidence="3">DSM 26134</strain>
    </source>
</reference>
<dbReference type="AlphaFoldDB" id="A0A1M6W1R8"/>
<proteinExistence type="predicted"/>
<dbReference type="RefSeq" id="WP_073125168.1">
    <property type="nucleotide sequence ID" value="NZ_FRAA01000010.1"/>
</dbReference>
<name>A0A1M6W1R8_REIAG</name>
<feature type="chain" id="PRO_5012364579" description="Dihydro-orotase-like" evidence="1">
    <location>
        <begin position="23"/>
        <end position="162"/>
    </location>
</feature>
<evidence type="ECO:0008006" key="4">
    <source>
        <dbReference type="Google" id="ProtNLM"/>
    </source>
</evidence>
<dbReference type="EMBL" id="FRAA01000010">
    <property type="protein sequence ID" value="SHK87617.1"/>
    <property type="molecule type" value="Genomic_DNA"/>
</dbReference>
<sequence>MKRFALLSLTLILSAFYQTATAQEGWVQYSWPYYNLDFELPSDFEVTTNTSDALEATGEGIRFALYPYQDEQLEANDLAGFVVKMAETDLNLSEIDELELIEFEEMSGGFITGEKDGLMYIVLGLIDPNSDNNFYAFVAFEEDKADVIEDAIELFSSFSKSE</sequence>
<dbReference type="STRING" id="156994.SAMN04488028_11087"/>
<accession>A0A1M6W1R8</accession>
<keyword evidence="3" id="KW-1185">Reference proteome</keyword>
<protein>
    <recommendedName>
        <fullName evidence="4">Dihydro-orotase-like</fullName>
    </recommendedName>
</protein>
<evidence type="ECO:0000313" key="2">
    <source>
        <dbReference type="EMBL" id="SHK87617.1"/>
    </source>
</evidence>
<evidence type="ECO:0000313" key="3">
    <source>
        <dbReference type="Proteomes" id="UP000184474"/>
    </source>
</evidence>
<evidence type="ECO:0000256" key="1">
    <source>
        <dbReference type="SAM" id="SignalP"/>
    </source>
</evidence>
<feature type="signal peptide" evidence="1">
    <location>
        <begin position="1"/>
        <end position="22"/>
    </location>
</feature>
<dbReference type="Proteomes" id="UP000184474">
    <property type="component" value="Unassembled WGS sequence"/>
</dbReference>
<organism evidence="2 3">
    <name type="scientific">Reichenbachiella agariperforans</name>
    <dbReference type="NCBI Taxonomy" id="156994"/>
    <lineage>
        <taxon>Bacteria</taxon>
        <taxon>Pseudomonadati</taxon>
        <taxon>Bacteroidota</taxon>
        <taxon>Cytophagia</taxon>
        <taxon>Cytophagales</taxon>
        <taxon>Reichenbachiellaceae</taxon>
        <taxon>Reichenbachiella</taxon>
    </lineage>
</organism>
<keyword evidence="1" id="KW-0732">Signal</keyword>
<gene>
    <name evidence="2" type="ORF">SAMN04488028_11087</name>
</gene>